<gene>
    <name evidence="1" type="ORF">NRB20_00910</name>
</gene>
<dbReference type="RefSeq" id="WP_227833090.1">
    <property type="nucleotide sequence ID" value="NZ_WEGK01000001.1"/>
</dbReference>
<comment type="caution">
    <text evidence="1">The sequence shown here is derived from an EMBL/GenBank/DDBJ whole genome shotgun (WGS) entry which is preliminary data.</text>
</comment>
<reference evidence="1 2" key="1">
    <citation type="submission" date="2019-10" db="EMBL/GenBank/DDBJ databases">
        <title>Nocardia macrotermitis sp. nov. and Nocardia aurantia sp. nov., isolated from the gut of fungus growing-termite Macrotermes natalensis.</title>
        <authorList>
            <person name="Benndorf R."/>
            <person name="Schwitalla J."/>
            <person name="Martin K."/>
            <person name="De Beer W."/>
            <person name="Kaster A.-K."/>
            <person name="Vollmers J."/>
            <person name="Poulsen M."/>
            <person name="Beemelmanns C."/>
        </authorList>
    </citation>
    <scope>NUCLEOTIDE SEQUENCE [LARGE SCALE GENOMIC DNA]</scope>
    <source>
        <strain evidence="1 2">RB20</strain>
    </source>
</reference>
<dbReference type="Proteomes" id="UP000438448">
    <property type="component" value="Unassembled WGS sequence"/>
</dbReference>
<proteinExistence type="predicted"/>
<evidence type="ECO:0000313" key="1">
    <source>
        <dbReference type="EMBL" id="MQY17028.1"/>
    </source>
</evidence>
<evidence type="ECO:0008006" key="3">
    <source>
        <dbReference type="Google" id="ProtNLM"/>
    </source>
</evidence>
<protein>
    <recommendedName>
        <fullName evidence="3">KOW domain-containing protein</fullName>
    </recommendedName>
</protein>
<dbReference type="SUPFAM" id="SSF50104">
    <property type="entry name" value="Translation proteins SH3-like domain"/>
    <property type="match status" value="1"/>
</dbReference>
<keyword evidence="2" id="KW-1185">Reference proteome</keyword>
<dbReference type="InterPro" id="IPR008991">
    <property type="entry name" value="Translation_prot_SH3-like_sf"/>
</dbReference>
<dbReference type="AlphaFoldDB" id="A0A7K0CUB4"/>
<dbReference type="EMBL" id="WEGK01000001">
    <property type="protein sequence ID" value="MQY17028.1"/>
    <property type="molecule type" value="Genomic_DNA"/>
</dbReference>
<accession>A0A7K0CUB4</accession>
<name>A0A7K0CUB4_9NOCA</name>
<sequence length="69" mass="7776">MGFEDYGPGDVVYFPEGPFVGICGVVHEVDARRATLRLEFGEGLVHREGGVLRERRHRMTVAFDEVELV</sequence>
<evidence type="ECO:0000313" key="2">
    <source>
        <dbReference type="Proteomes" id="UP000438448"/>
    </source>
</evidence>
<organism evidence="1 2">
    <name type="scientific">Nocardia macrotermitis</name>
    <dbReference type="NCBI Taxonomy" id="2585198"/>
    <lineage>
        <taxon>Bacteria</taxon>
        <taxon>Bacillati</taxon>
        <taxon>Actinomycetota</taxon>
        <taxon>Actinomycetes</taxon>
        <taxon>Mycobacteriales</taxon>
        <taxon>Nocardiaceae</taxon>
        <taxon>Nocardia</taxon>
    </lineage>
</organism>